<organism evidence="2 3">
    <name type="scientific">Devosia insulae DS-56</name>
    <dbReference type="NCBI Taxonomy" id="1116389"/>
    <lineage>
        <taxon>Bacteria</taxon>
        <taxon>Pseudomonadati</taxon>
        <taxon>Pseudomonadota</taxon>
        <taxon>Alphaproteobacteria</taxon>
        <taxon>Hyphomicrobiales</taxon>
        <taxon>Devosiaceae</taxon>
        <taxon>Devosia</taxon>
    </lineage>
</organism>
<comment type="similarity">
    <text evidence="1">Belongs to the short-chain dehydrogenases/reductases (SDR) family.</text>
</comment>
<dbReference type="OrthoDB" id="9803333at2"/>
<evidence type="ECO:0000256" key="1">
    <source>
        <dbReference type="ARBA" id="ARBA00006484"/>
    </source>
</evidence>
<dbReference type="PRINTS" id="PR00080">
    <property type="entry name" value="SDRFAMILY"/>
</dbReference>
<dbReference type="InterPro" id="IPR002347">
    <property type="entry name" value="SDR_fam"/>
</dbReference>
<dbReference type="Proteomes" id="UP000095463">
    <property type="component" value="Unassembled WGS sequence"/>
</dbReference>
<dbReference type="Gene3D" id="3.40.50.720">
    <property type="entry name" value="NAD(P)-binding Rossmann-like Domain"/>
    <property type="match status" value="1"/>
</dbReference>
<dbReference type="PRINTS" id="PR00081">
    <property type="entry name" value="GDHRDH"/>
</dbReference>
<gene>
    <name evidence="2" type="ORF">VW23_023460</name>
</gene>
<sequence>MQVLESFSLKGKVAVVTGGAGLYGRQIVAALAEAGAQTFIAARDLEKLEVVAAEERARGFDVTALSLDLSSDESIEALHREVIARAGRCDVLVNNAVTRSALDGWAHDLDAFDRSLRVNASALFKITELFGRNMRAQKAGSIINIGSMMGMVGVEMANYEGTDMTPNPSPIYHYEKGGMLNFTRWAASILGADNVRVNCLSPGGFFNNQPAPFVKAYSARTQLGRMANDTDLKGVIVFLASDASAYVTGTNIPIDGGYTAK</sequence>
<protein>
    <recommendedName>
        <fullName evidence="4">Alcohol dehydrogenase</fullName>
    </recommendedName>
</protein>
<dbReference type="SUPFAM" id="SSF51735">
    <property type="entry name" value="NAD(P)-binding Rossmann-fold domains"/>
    <property type="match status" value="1"/>
</dbReference>
<comment type="caution">
    <text evidence="2">The sequence shown here is derived from an EMBL/GenBank/DDBJ whole genome shotgun (WGS) entry which is preliminary data.</text>
</comment>
<keyword evidence="3" id="KW-1185">Reference proteome</keyword>
<reference evidence="2 3" key="1">
    <citation type="journal article" date="2015" name="Genome Announc.">
        <title>Genome Assemblies of Three Soil-Associated Devosia species: D. insulae, D. limi, and D. soli.</title>
        <authorList>
            <person name="Hassan Y.I."/>
            <person name="Lepp D."/>
            <person name="Zhou T."/>
        </authorList>
    </citation>
    <scope>NUCLEOTIDE SEQUENCE [LARGE SCALE GENOMIC DNA]</scope>
    <source>
        <strain evidence="2 3">DS-56</strain>
    </source>
</reference>
<dbReference type="GO" id="GO:0016616">
    <property type="term" value="F:oxidoreductase activity, acting on the CH-OH group of donors, NAD or NADP as acceptor"/>
    <property type="evidence" value="ECO:0007669"/>
    <property type="project" value="TreeGrafter"/>
</dbReference>
<name>A0A1E5XN38_9HYPH</name>
<dbReference type="Pfam" id="PF13561">
    <property type="entry name" value="adh_short_C2"/>
    <property type="match status" value="1"/>
</dbReference>
<proteinExistence type="inferred from homology"/>
<dbReference type="InterPro" id="IPR036291">
    <property type="entry name" value="NAD(P)-bd_dom_sf"/>
</dbReference>
<dbReference type="EMBL" id="LAJE02000241">
    <property type="protein sequence ID" value="OEO29981.1"/>
    <property type="molecule type" value="Genomic_DNA"/>
</dbReference>
<accession>A0A1E5XN38</accession>
<dbReference type="RefSeq" id="WP_069910787.1">
    <property type="nucleotide sequence ID" value="NZ_LAJE02000241.1"/>
</dbReference>
<evidence type="ECO:0008006" key="4">
    <source>
        <dbReference type="Google" id="ProtNLM"/>
    </source>
</evidence>
<dbReference type="PANTHER" id="PTHR42760">
    <property type="entry name" value="SHORT-CHAIN DEHYDROGENASES/REDUCTASES FAMILY MEMBER"/>
    <property type="match status" value="1"/>
</dbReference>
<evidence type="ECO:0000313" key="3">
    <source>
        <dbReference type="Proteomes" id="UP000095463"/>
    </source>
</evidence>
<dbReference type="AlphaFoldDB" id="A0A1E5XN38"/>
<evidence type="ECO:0000313" key="2">
    <source>
        <dbReference type="EMBL" id="OEO29981.1"/>
    </source>
</evidence>